<evidence type="ECO:0000313" key="2">
    <source>
        <dbReference type="WBParaSite" id="PS1159_v2.g1995.t1"/>
    </source>
</evidence>
<reference evidence="2" key="1">
    <citation type="submission" date="2022-11" db="UniProtKB">
        <authorList>
            <consortium name="WormBaseParasite"/>
        </authorList>
    </citation>
    <scope>IDENTIFICATION</scope>
</reference>
<dbReference type="Proteomes" id="UP000887580">
    <property type="component" value="Unplaced"/>
</dbReference>
<protein>
    <submittedName>
        <fullName evidence="2">Vacuolar protein sorting-associated protein 18 homolog</fullName>
    </submittedName>
</protein>
<evidence type="ECO:0000313" key="1">
    <source>
        <dbReference type="Proteomes" id="UP000887580"/>
    </source>
</evidence>
<accession>A0AC35FQY8</accession>
<organism evidence="1 2">
    <name type="scientific">Panagrolaimus sp. PS1159</name>
    <dbReference type="NCBI Taxonomy" id="55785"/>
    <lineage>
        <taxon>Eukaryota</taxon>
        <taxon>Metazoa</taxon>
        <taxon>Ecdysozoa</taxon>
        <taxon>Nematoda</taxon>
        <taxon>Chromadorea</taxon>
        <taxon>Rhabditida</taxon>
        <taxon>Tylenchina</taxon>
        <taxon>Panagrolaimomorpha</taxon>
        <taxon>Panagrolaimoidea</taxon>
        <taxon>Panagrolaimidae</taxon>
        <taxon>Panagrolaimus</taxon>
    </lineage>
</organism>
<proteinExistence type="predicted"/>
<name>A0AC35FQY8_9BILA</name>
<dbReference type="WBParaSite" id="PS1159_v2.g1995.t1">
    <property type="protein sequence ID" value="PS1159_v2.g1995.t1"/>
    <property type="gene ID" value="PS1159_v2.g1995"/>
</dbReference>
<sequence>MSTLRKSLNDPIFEYSKVNYTNKSAIVTLKVQNESMFIVLHNERNKQWMIQHVKIQTGKKTDIPITLGPNDFVTSVFLDGTGSHCIVSTNNGENFYIHIKTLKPINLKKAKGHTITAIGWNIEYGTNTDTSFILVGTATGSIFETNLSSNGTIQYFKLLTETISTNKSSPISDISLSMVTKAKIDKWVAFICYPGQLHILTTTMNTSESVQQQTGTFVGTFVEPQNAILSSLFSNKEVVRHRYVNQGPKSCSGFSLNTSESGVIPTRYFWVNEEGISIGSVDSTKDDSYDIIEENGFIKHERHNGLMNFPIQIEMSEFHVIALYRNQMIAYSAYNFKKYFEYIFEDSATLKVLGISRDSSSQMLWVFTNQSMWKYKPNNEKRYVWKVFMNAGDFEKARLLTQSMEDQTSFQLVVKKQAEHFFSNENFIESAKHFFESEEAFDAVVLKFMTNQTSKKRKGLKVYLQRRLEVDNDPVRITLLVWWILEISLSELAESRKGGTAKDEKELKDELNEFLQKPAILQCLKENKEAAYKLVISHLDFDTHIILSKLLKDYETLIRILLLQNKFSDALNVIKERARPSLFYKFAPEILPKIPVEFLKAISNNNILDPSQLLPAFYKCLGNSELVAIASQYFSNVVAEERGNKSIHAFLILLYAEHKPNSLLDYLKKYSNAGNGEPAYDAGNALRLCIRKNLKNCCVFLYQLEGMYESAVKYALEISLELAKECAKQVGEEKDDDMLAFDDSTISSSEEVQKHVWLTIARHMIKNESSTADVMKLIKESGNVVNVDDLLPLFPEFTSIEALQGPLCDCLKEKSEKILDVQKSIKEASELAESIKRDIETRQKTYRIVKMSDKCFRCGGNLFQKPFYAFNCWHYLHSECCEEILLGLFKQEEIVKYNFFKAEYHKLSKQFIRDEDPLIKAKLDIIKRKIGEMLSDDCPLCGKRVINLIDQPFYTEEEYELELEKWKI</sequence>